<dbReference type="GO" id="GO:0008236">
    <property type="term" value="F:serine-type peptidase activity"/>
    <property type="evidence" value="ECO:0007669"/>
    <property type="project" value="UniProtKB-KW"/>
</dbReference>
<keyword evidence="2 6" id="KW-0645">Protease</keyword>
<dbReference type="InterPro" id="IPR043504">
    <property type="entry name" value="Peptidase_S1_PA_chymotrypsin"/>
</dbReference>
<evidence type="ECO:0000256" key="3">
    <source>
        <dbReference type="ARBA" id="ARBA00022729"/>
    </source>
</evidence>
<evidence type="ECO:0000256" key="1">
    <source>
        <dbReference type="ARBA" id="ARBA00008764"/>
    </source>
</evidence>
<dbReference type="Pfam" id="PF13365">
    <property type="entry name" value="Trypsin_2"/>
    <property type="match status" value="1"/>
</dbReference>
<dbReference type="RefSeq" id="WP_100989417.1">
    <property type="nucleotide sequence ID" value="NZ_CP025096.1"/>
</dbReference>
<name>A0A2K8Z0H3_9BACT</name>
<keyword evidence="8" id="KW-1185">Reference proteome</keyword>
<dbReference type="PANTHER" id="PTHR36234">
    <property type="entry name" value="LYSYL ENDOPEPTIDASE"/>
    <property type="match status" value="1"/>
</dbReference>
<dbReference type="EMBL" id="CP025096">
    <property type="protein sequence ID" value="AUD03349.1"/>
    <property type="molecule type" value="Genomic_DNA"/>
</dbReference>
<proteinExistence type="inferred from homology"/>
<reference evidence="7 8" key="1">
    <citation type="submission" date="2017-11" db="EMBL/GenBank/DDBJ databases">
        <title>Taxonomic description and genome sequences of Spirosoma HA7 sp. nov., isolated from pollen microhabitat of Corylus avellana.</title>
        <authorList>
            <person name="Ambika Manirajan B."/>
            <person name="Suarez C."/>
            <person name="Ratering S."/>
            <person name="Geissler-Plaum R."/>
            <person name="Cardinale M."/>
            <person name="Sylvia S."/>
        </authorList>
    </citation>
    <scope>NUCLEOTIDE SEQUENCE [LARGE SCALE GENOMIC DNA]</scope>
    <source>
        <strain evidence="7 8">HA7</strain>
    </source>
</reference>
<comment type="similarity">
    <text evidence="1 6">Belongs to the peptidase S1B family.</text>
</comment>
<evidence type="ECO:0000256" key="2">
    <source>
        <dbReference type="ARBA" id="ARBA00022670"/>
    </source>
</evidence>
<dbReference type="OrthoDB" id="9770276at2"/>
<sequence>MPWNESLTALNYRLADLYYTKEDAYRIAKTADLSTGDIDFSGVMKTVWFNILNYANTIDRGAHNHELLISLLQTVTSSEERGKKDDFLKTILSNLIDGKTIIESPVTADANWQEQESPDHLEKLMTSVNTLLPISFLDKGLQCAQAVVRIDIGKGAGTGFLVQDNYIVTNNHVIPDMATARNAKVQFNFQKNWAGLDLVSEEVLCSPDASPKNFKTDVSLDYTLVKLADDMNLKYGQLTFSNTPPQKDDFVNIIQHPAGGPKQIALYHNIVTYADDTRVQYLTDTLPGSSGSPVFNSSWQIVALHHSGGWIKEPGVSQAVYRNEGIDARRINEALITLSN</sequence>
<accession>A0A2K8Z0H3</accession>
<keyword evidence="5 6" id="KW-0720">Serine protease</keyword>
<dbReference type="EC" id="3.4.21.-" evidence="6"/>
<evidence type="ECO:0000256" key="4">
    <source>
        <dbReference type="ARBA" id="ARBA00022801"/>
    </source>
</evidence>
<dbReference type="KEGG" id="spir:CWM47_16815"/>
<dbReference type="InterPro" id="IPR009003">
    <property type="entry name" value="Peptidase_S1_PA"/>
</dbReference>
<evidence type="ECO:0000313" key="8">
    <source>
        <dbReference type="Proteomes" id="UP000232883"/>
    </source>
</evidence>
<dbReference type="Proteomes" id="UP000232883">
    <property type="component" value="Chromosome"/>
</dbReference>
<keyword evidence="3" id="KW-0732">Signal</keyword>
<protein>
    <recommendedName>
        <fullName evidence="6">Serine protease</fullName>
        <ecNumber evidence="6">3.4.21.-</ecNumber>
    </recommendedName>
</protein>
<keyword evidence="4 6" id="KW-0378">Hydrolase</keyword>
<dbReference type="GO" id="GO:0006508">
    <property type="term" value="P:proteolysis"/>
    <property type="evidence" value="ECO:0007669"/>
    <property type="project" value="UniProtKB-KW"/>
</dbReference>
<organism evidence="7 8">
    <name type="scientific">Spirosoma pollinicola</name>
    <dbReference type="NCBI Taxonomy" id="2057025"/>
    <lineage>
        <taxon>Bacteria</taxon>
        <taxon>Pseudomonadati</taxon>
        <taxon>Bacteroidota</taxon>
        <taxon>Cytophagia</taxon>
        <taxon>Cytophagales</taxon>
        <taxon>Cytophagaceae</taxon>
        <taxon>Spirosoma</taxon>
    </lineage>
</organism>
<evidence type="ECO:0000256" key="5">
    <source>
        <dbReference type="ARBA" id="ARBA00022825"/>
    </source>
</evidence>
<dbReference type="PRINTS" id="PR00839">
    <property type="entry name" value="V8PROTEASE"/>
</dbReference>
<evidence type="ECO:0000313" key="7">
    <source>
        <dbReference type="EMBL" id="AUD03349.1"/>
    </source>
</evidence>
<dbReference type="Gene3D" id="2.40.10.10">
    <property type="entry name" value="Trypsin-like serine proteases"/>
    <property type="match status" value="2"/>
</dbReference>
<gene>
    <name evidence="7" type="ORF">CWM47_16815</name>
</gene>
<evidence type="ECO:0000256" key="6">
    <source>
        <dbReference type="RuleBase" id="RU004296"/>
    </source>
</evidence>
<dbReference type="PANTHER" id="PTHR36234:SF5">
    <property type="entry name" value="LYSYL ENDOPEPTIDASE"/>
    <property type="match status" value="1"/>
</dbReference>
<dbReference type="SUPFAM" id="SSF50494">
    <property type="entry name" value="Trypsin-like serine proteases"/>
    <property type="match status" value="1"/>
</dbReference>
<dbReference type="AlphaFoldDB" id="A0A2K8Z0H3"/>
<dbReference type="InterPro" id="IPR008256">
    <property type="entry name" value="Peptidase_S1B"/>
</dbReference>